<protein>
    <recommendedName>
        <fullName evidence="4">MARVEL domain-containing protein</fullName>
    </recommendedName>
</protein>
<accession>U4LFY7</accession>
<sequence length="234" mass="25438">MMAMRSMSKSPVGYIFSAIRGLQLVAVIVTIPFLCLIAVRLQHHGGAPPYQIIYTLVVALLAFLYTSTTFILHLLSSIHYAVVIAADSTICALFTAAAVIMGLPLAQLTLGCDGSPEVASLPVGSSGNYATWILGVRGFCKQSRGAWYGSVILGSLFMISAANALHLRLMERREGWGRHIEEDEDRRPAIQQHRLDTVHIGVGGMTLTEEIERDLAESPWGKRSSRKSMVGSPI</sequence>
<feature type="transmembrane region" description="Helical" evidence="1">
    <location>
        <begin position="82"/>
        <end position="106"/>
    </location>
</feature>
<evidence type="ECO:0008006" key="4">
    <source>
        <dbReference type="Google" id="ProtNLM"/>
    </source>
</evidence>
<organism evidence="2 3">
    <name type="scientific">Pyronema omphalodes (strain CBS 100304)</name>
    <name type="common">Pyronema confluens</name>
    <dbReference type="NCBI Taxonomy" id="1076935"/>
    <lineage>
        <taxon>Eukaryota</taxon>
        <taxon>Fungi</taxon>
        <taxon>Dikarya</taxon>
        <taxon>Ascomycota</taxon>
        <taxon>Pezizomycotina</taxon>
        <taxon>Pezizomycetes</taxon>
        <taxon>Pezizales</taxon>
        <taxon>Pyronemataceae</taxon>
        <taxon>Pyronema</taxon>
    </lineage>
</organism>
<feature type="transmembrane region" description="Helical" evidence="1">
    <location>
        <begin position="51"/>
        <end position="75"/>
    </location>
</feature>
<keyword evidence="1" id="KW-0472">Membrane</keyword>
<dbReference type="AlphaFoldDB" id="U4LFY7"/>
<proteinExistence type="predicted"/>
<keyword evidence="1" id="KW-0812">Transmembrane</keyword>
<dbReference type="OrthoDB" id="5366688at2759"/>
<evidence type="ECO:0000256" key="1">
    <source>
        <dbReference type="SAM" id="Phobius"/>
    </source>
</evidence>
<reference evidence="2 3" key="1">
    <citation type="journal article" date="2013" name="PLoS Genet.">
        <title>The genome and development-dependent transcriptomes of Pyronema confluens: a window into fungal evolution.</title>
        <authorList>
            <person name="Traeger S."/>
            <person name="Altegoer F."/>
            <person name="Freitag M."/>
            <person name="Gabaldon T."/>
            <person name="Kempken F."/>
            <person name="Kumar A."/>
            <person name="Marcet-Houben M."/>
            <person name="Poggeler S."/>
            <person name="Stajich J.E."/>
            <person name="Nowrousian M."/>
        </authorList>
    </citation>
    <scope>NUCLEOTIDE SEQUENCE [LARGE SCALE GENOMIC DNA]</scope>
    <source>
        <strain evidence="3">CBS 100304</strain>
        <tissue evidence="2">Vegetative mycelium</tissue>
    </source>
</reference>
<dbReference type="EMBL" id="HF935441">
    <property type="protein sequence ID" value="CCX30452.1"/>
    <property type="molecule type" value="Genomic_DNA"/>
</dbReference>
<name>U4LFY7_PYROM</name>
<keyword evidence="3" id="KW-1185">Reference proteome</keyword>
<evidence type="ECO:0000313" key="3">
    <source>
        <dbReference type="Proteomes" id="UP000018144"/>
    </source>
</evidence>
<evidence type="ECO:0000313" key="2">
    <source>
        <dbReference type="EMBL" id="CCX30452.1"/>
    </source>
</evidence>
<feature type="transmembrane region" description="Helical" evidence="1">
    <location>
        <begin position="12"/>
        <end position="39"/>
    </location>
</feature>
<keyword evidence="1" id="KW-1133">Transmembrane helix</keyword>
<dbReference type="Proteomes" id="UP000018144">
    <property type="component" value="Unassembled WGS sequence"/>
</dbReference>
<feature type="transmembrane region" description="Helical" evidence="1">
    <location>
        <begin position="146"/>
        <end position="165"/>
    </location>
</feature>
<gene>
    <name evidence="2" type="ORF">PCON_08651</name>
</gene>